<feature type="transmembrane region" description="Helical" evidence="1">
    <location>
        <begin position="180"/>
        <end position="199"/>
    </location>
</feature>
<evidence type="ECO:0000313" key="3">
    <source>
        <dbReference type="Proteomes" id="UP000233766"/>
    </source>
</evidence>
<keyword evidence="3" id="KW-1185">Reference proteome</keyword>
<dbReference type="Proteomes" id="UP000233766">
    <property type="component" value="Unassembled WGS sequence"/>
</dbReference>
<protein>
    <submittedName>
        <fullName evidence="2">Putative membrane protein</fullName>
    </submittedName>
</protein>
<dbReference type="OrthoDB" id="64737at2"/>
<feature type="transmembrane region" description="Helical" evidence="1">
    <location>
        <begin position="31"/>
        <end position="52"/>
    </location>
</feature>
<accession>A0A2N3VKA3</accession>
<sequence>MSSPRVIASRVLEAGLVVVGLAALWAGEPRGWLLCWGLLASVYIGAWLVRLLRNRNADDPAEWLDEIPDSWTALVLTVVTSAVGLVTVLSIVAGDADAEHVVSTEVIAVAVALLAWFLLHLGFAEQYARTYHRRLPEEPLSFPDTPHPNLLDFAYFSFTIGVSFAVSDVTTRTRHLRAQVLLHSVIGFFYNVAVIGVVVDVVKGR</sequence>
<feature type="transmembrane region" description="Helical" evidence="1">
    <location>
        <begin position="7"/>
        <end position="25"/>
    </location>
</feature>
<feature type="transmembrane region" description="Helical" evidence="1">
    <location>
        <begin position="106"/>
        <end position="124"/>
    </location>
</feature>
<keyword evidence="1" id="KW-0812">Transmembrane</keyword>
<proteinExistence type="predicted"/>
<organism evidence="2 3">
    <name type="scientific">Nocardia fluminea</name>
    <dbReference type="NCBI Taxonomy" id="134984"/>
    <lineage>
        <taxon>Bacteria</taxon>
        <taxon>Bacillati</taxon>
        <taxon>Actinomycetota</taxon>
        <taxon>Actinomycetes</taxon>
        <taxon>Mycobacteriales</taxon>
        <taxon>Nocardiaceae</taxon>
        <taxon>Nocardia</taxon>
    </lineage>
</organism>
<dbReference type="AlphaFoldDB" id="A0A2N3VKA3"/>
<dbReference type="EMBL" id="PJMW01000002">
    <property type="protein sequence ID" value="PKV82046.1"/>
    <property type="molecule type" value="Genomic_DNA"/>
</dbReference>
<comment type="caution">
    <text evidence="2">The sequence shown here is derived from an EMBL/GenBank/DDBJ whole genome shotgun (WGS) entry which is preliminary data.</text>
</comment>
<evidence type="ECO:0000256" key="1">
    <source>
        <dbReference type="SAM" id="Phobius"/>
    </source>
</evidence>
<dbReference type="Pfam" id="PF07077">
    <property type="entry name" value="DUF1345"/>
    <property type="match status" value="1"/>
</dbReference>
<dbReference type="InterPro" id="IPR009781">
    <property type="entry name" value="DUF1345"/>
</dbReference>
<reference evidence="2 3" key="1">
    <citation type="submission" date="2017-12" db="EMBL/GenBank/DDBJ databases">
        <title>Sequencing the genomes of 1000 Actinobacteria strains.</title>
        <authorList>
            <person name="Klenk H.-P."/>
        </authorList>
    </citation>
    <scope>NUCLEOTIDE SEQUENCE [LARGE SCALE GENOMIC DNA]</scope>
    <source>
        <strain evidence="2 3">DSM 44489</strain>
    </source>
</reference>
<name>A0A2N3VKA3_9NOCA</name>
<evidence type="ECO:0000313" key="2">
    <source>
        <dbReference type="EMBL" id="PKV82046.1"/>
    </source>
</evidence>
<gene>
    <name evidence="2" type="ORF">ATK86_6530</name>
</gene>
<dbReference type="RefSeq" id="WP_101467669.1">
    <property type="nucleotide sequence ID" value="NZ_PJMW01000002.1"/>
</dbReference>
<feature type="transmembrane region" description="Helical" evidence="1">
    <location>
        <begin position="73"/>
        <end position="94"/>
    </location>
</feature>
<keyword evidence="1" id="KW-1133">Transmembrane helix</keyword>
<keyword evidence="1" id="KW-0472">Membrane</keyword>